<dbReference type="InParanoid" id="L9KXF9"/>
<name>L9KXF9_TUPCH</name>
<reference evidence="3" key="2">
    <citation type="journal article" date="2013" name="Nat. Commun.">
        <title>Genome of the Chinese tree shrew.</title>
        <authorList>
            <person name="Fan Y."/>
            <person name="Huang Z.Y."/>
            <person name="Cao C.C."/>
            <person name="Chen C.S."/>
            <person name="Chen Y.X."/>
            <person name="Fan D.D."/>
            <person name="He J."/>
            <person name="Hou H.L."/>
            <person name="Hu L."/>
            <person name="Hu X.T."/>
            <person name="Jiang X.T."/>
            <person name="Lai R."/>
            <person name="Lang Y.S."/>
            <person name="Liang B."/>
            <person name="Liao S.G."/>
            <person name="Mu D."/>
            <person name="Ma Y.Y."/>
            <person name="Niu Y.Y."/>
            <person name="Sun X.Q."/>
            <person name="Xia J.Q."/>
            <person name="Xiao J."/>
            <person name="Xiong Z.Q."/>
            <person name="Xu L."/>
            <person name="Yang L."/>
            <person name="Zhang Y."/>
            <person name="Zhao W."/>
            <person name="Zhao X.D."/>
            <person name="Zheng Y.T."/>
            <person name="Zhou J.M."/>
            <person name="Zhu Y.B."/>
            <person name="Zhang G.J."/>
            <person name="Wang J."/>
            <person name="Yao Y.G."/>
        </authorList>
    </citation>
    <scope>NUCLEOTIDE SEQUENCE [LARGE SCALE GENOMIC DNA]</scope>
</reference>
<feature type="compositionally biased region" description="Low complexity" evidence="1">
    <location>
        <begin position="67"/>
        <end position="81"/>
    </location>
</feature>
<dbReference type="EMBL" id="KB320617">
    <property type="protein sequence ID" value="ELW67398.1"/>
    <property type="molecule type" value="Genomic_DNA"/>
</dbReference>
<organism evidence="2 3">
    <name type="scientific">Tupaia chinensis</name>
    <name type="common">Chinese tree shrew</name>
    <name type="synonym">Tupaia belangeri chinensis</name>
    <dbReference type="NCBI Taxonomy" id="246437"/>
    <lineage>
        <taxon>Eukaryota</taxon>
        <taxon>Metazoa</taxon>
        <taxon>Chordata</taxon>
        <taxon>Craniata</taxon>
        <taxon>Vertebrata</taxon>
        <taxon>Euteleostomi</taxon>
        <taxon>Mammalia</taxon>
        <taxon>Eutheria</taxon>
        <taxon>Euarchontoglires</taxon>
        <taxon>Scandentia</taxon>
        <taxon>Tupaiidae</taxon>
        <taxon>Tupaia</taxon>
    </lineage>
</organism>
<reference evidence="3" key="1">
    <citation type="submission" date="2012-07" db="EMBL/GenBank/DDBJ databases">
        <title>Genome of the Chinese tree shrew, a rising model animal genetically related to primates.</title>
        <authorList>
            <person name="Zhang G."/>
            <person name="Fan Y."/>
            <person name="Yao Y."/>
            <person name="Huang Z."/>
        </authorList>
    </citation>
    <scope>NUCLEOTIDE SEQUENCE [LARGE SCALE GENOMIC DNA]</scope>
</reference>
<dbReference type="Proteomes" id="UP000011518">
    <property type="component" value="Unassembled WGS sequence"/>
</dbReference>
<dbReference type="AlphaFoldDB" id="L9KXF9"/>
<evidence type="ECO:0000256" key="1">
    <source>
        <dbReference type="SAM" id="MobiDB-lite"/>
    </source>
</evidence>
<accession>L9KXF9</accession>
<keyword evidence="3" id="KW-1185">Reference proteome</keyword>
<evidence type="ECO:0000313" key="3">
    <source>
        <dbReference type="Proteomes" id="UP000011518"/>
    </source>
</evidence>
<proteinExistence type="predicted"/>
<evidence type="ECO:0000313" key="2">
    <source>
        <dbReference type="EMBL" id="ELW67398.1"/>
    </source>
</evidence>
<protein>
    <submittedName>
        <fullName evidence="2">Uncharacterized protein</fullName>
    </submittedName>
</protein>
<feature type="compositionally biased region" description="Basic and acidic residues" evidence="1">
    <location>
        <begin position="118"/>
        <end position="130"/>
    </location>
</feature>
<gene>
    <name evidence="2" type="ORF">TREES_T100014644</name>
</gene>
<sequence>MPLPVRDYGFPPERHRPRHSTCQRPAQWARRALAVETTDLSSDCGRGRGRSMARALNGHVLAAVRLPPSSRGKGSSPSCISTKVEERFLRPGAEGTQTGQRSAPLRERHLSLGSRGAELPEKAPLRRRPEGSSPVSVGGGPHQAYRPGQLKR</sequence>
<feature type="region of interest" description="Disordered" evidence="1">
    <location>
        <begin position="65"/>
        <end position="152"/>
    </location>
</feature>
<feature type="region of interest" description="Disordered" evidence="1">
    <location>
        <begin position="1"/>
        <end position="25"/>
    </location>
</feature>